<dbReference type="RefSeq" id="WP_190879155.1">
    <property type="nucleotide sequence ID" value="NZ_CP159837.1"/>
</dbReference>
<evidence type="ECO:0000313" key="1">
    <source>
        <dbReference type="EMBL" id="XCM39726.1"/>
    </source>
</evidence>
<dbReference type="AlphaFoldDB" id="A0AAU8JLW7"/>
<name>A0AAU8JLW7_9CYAN</name>
<dbReference type="EMBL" id="CP159837">
    <property type="protein sequence ID" value="XCM39726.1"/>
    <property type="molecule type" value="Genomic_DNA"/>
</dbReference>
<sequence>MKLKVTEQVVLIPKELLGDSQEVELTQQEGQLIITIKPPALSYQKTTEYVLKKTHDFYQRLA</sequence>
<accession>A0AAU8JLW7</accession>
<proteinExistence type="predicted"/>
<evidence type="ECO:0008006" key="2">
    <source>
        <dbReference type="Google" id="ProtNLM"/>
    </source>
</evidence>
<organism evidence="1">
    <name type="scientific">Planktothricoides raciborskii GIHE-MW2</name>
    <dbReference type="NCBI Taxonomy" id="2792601"/>
    <lineage>
        <taxon>Bacteria</taxon>
        <taxon>Bacillati</taxon>
        <taxon>Cyanobacteriota</taxon>
        <taxon>Cyanophyceae</taxon>
        <taxon>Oscillatoriophycideae</taxon>
        <taxon>Oscillatoriales</taxon>
        <taxon>Oscillatoriaceae</taxon>
        <taxon>Planktothricoides</taxon>
    </lineage>
</organism>
<protein>
    <recommendedName>
        <fullName evidence="2">SpoVT-AbrB domain-containing protein</fullName>
    </recommendedName>
</protein>
<reference evidence="1" key="1">
    <citation type="submission" date="2024-07" db="EMBL/GenBank/DDBJ databases">
        <authorList>
            <person name="Kim Y.J."/>
            <person name="Jeong J.Y."/>
        </authorList>
    </citation>
    <scope>NUCLEOTIDE SEQUENCE</scope>
    <source>
        <strain evidence="1">GIHE-MW2</strain>
    </source>
</reference>
<gene>
    <name evidence="1" type="ORF">ABWT76_002676</name>
</gene>